<dbReference type="PANTHER" id="PTHR23196">
    <property type="entry name" value="PAX TRANSCRIPTION ACTIVATION DOMAIN INTERACTING PROTEIN"/>
    <property type="match status" value="1"/>
</dbReference>
<proteinExistence type="predicted"/>
<dbReference type="CDD" id="cd17744">
    <property type="entry name" value="BRCT_MDC1_rpt1"/>
    <property type="match status" value="1"/>
</dbReference>
<feature type="domain" description="BRCT" evidence="6">
    <location>
        <begin position="10"/>
        <end position="88"/>
    </location>
</feature>
<accession>A0AAQ4DLK9</accession>
<evidence type="ECO:0000256" key="3">
    <source>
        <dbReference type="ARBA" id="ARBA00023242"/>
    </source>
</evidence>
<dbReference type="PROSITE" id="PS50172">
    <property type="entry name" value="BRCT"/>
    <property type="match status" value="1"/>
</dbReference>
<evidence type="ECO:0000313" key="8">
    <source>
        <dbReference type="Proteomes" id="UP001321473"/>
    </source>
</evidence>
<evidence type="ECO:0000259" key="6">
    <source>
        <dbReference type="PROSITE" id="PS50172"/>
    </source>
</evidence>
<evidence type="ECO:0000256" key="2">
    <source>
        <dbReference type="ARBA" id="ARBA00022763"/>
    </source>
</evidence>
<comment type="subcellular location">
    <subcellularLocation>
        <location evidence="1">Nucleus</location>
    </subcellularLocation>
</comment>
<dbReference type="InterPro" id="IPR051579">
    <property type="entry name" value="DDR_Transcriptional_Reg"/>
</dbReference>
<evidence type="ECO:0000313" key="7">
    <source>
        <dbReference type="EMBL" id="KAK8763349.1"/>
    </source>
</evidence>
<organism evidence="7 8">
    <name type="scientific">Amblyomma americanum</name>
    <name type="common">Lone star tick</name>
    <dbReference type="NCBI Taxonomy" id="6943"/>
    <lineage>
        <taxon>Eukaryota</taxon>
        <taxon>Metazoa</taxon>
        <taxon>Ecdysozoa</taxon>
        <taxon>Arthropoda</taxon>
        <taxon>Chelicerata</taxon>
        <taxon>Arachnida</taxon>
        <taxon>Acari</taxon>
        <taxon>Parasitiformes</taxon>
        <taxon>Ixodida</taxon>
        <taxon>Ixodoidea</taxon>
        <taxon>Ixodidae</taxon>
        <taxon>Amblyomminae</taxon>
        <taxon>Amblyomma</taxon>
    </lineage>
</organism>
<sequence length="101" mass="11330">MSFPWNHECKPEVLFTGIDCTEEEQVVRELGGAVATTASDCTHLVTDKFRRTVKSLYCISKGTPIIDVSWIKKCHESKAFIGAESALEPCSQNNFPDSEYR</sequence>
<comment type="caution">
    <text evidence="7">The sequence shown here is derived from an EMBL/GenBank/DDBJ whole genome shotgun (WGS) entry which is preliminary data.</text>
</comment>
<dbReference type="SUPFAM" id="SSF52113">
    <property type="entry name" value="BRCT domain"/>
    <property type="match status" value="1"/>
</dbReference>
<dbReference type="EMBL" id="JARKHS020029408">
    <property type="protein sequence ID" value="KAK8763349.1"/>
    <property type="molecule type" value="Genomic_DNA"/>
</dbReference>
<keyword evidence="2" id="KW-0227">DNA damage</keyword>
<dbReference type="Proteomes" id="UP001321473">
    <property type="component" value="Unassembled WGS sequence"/>
</dbReference>
<gene>
    <name evidence="7" type="ORF">V5799_034045</name>
</gene>
<dbReference type="Pfam" id="PF16770">
    <property type="entry name" value="RTT107_BRCT_5"/>
    <property type="match status" value="1"/>
</dbReference>
<evidence type="ECO:0000256" key="1">
    <source>
        <dbReference type="ARBA" id="ARBA00004123"/>
    </source>
</evidence>
<dbReference type="InterPro" id="IPR001357">
    <property type="entry name" value="BRCT_dom"/>
</dbReference>
<evidence type="ECO:0000256" key="5">
    <source>
        <dbReference type="ARBA" id="ARBA00030146"/>
    </source>
</evidence>
<dbReference type="Gene3D" id="3.40.50.10190">
    <property type="entry name" value="BRCT domain"/>
    <property type="match status" value="1"/>
</dbReference>
<keyword evidence="3" id="KW-0539">Nucleus</keyword>
<dbReference type="GO" id="GO:0006974">
    <property type="term" value="P:DNA damage response"/>
    <property type="evidence" value="ECO:0007669"/>
    <property type="project" value="UniProtKB-KW"/>
</dbReference>
<name>A0AAQ4DLK9_AMBAM</name>
<dbReference type="GO" id="GO:0005634">
    <property type="term" value="C:nucleus"/>
    <property type="evidence" value="ECO:0007669"/>
    <property type="project" value="UniProtKB-SubCell"/>
</dbReference>
<reference evidence="7 8" key="1">
    <citation type="journal article" date="2023" name="Arcadia Sci">
        <title>De novo assembly of a long-read Amblyomma americanum tick genome.</title>
        <authorList>
            <person name="Chou S."/>
            <person name="Poskanzer K.E."/>
            <person name="Rollins M."/>
            <person name="Thuy-Boun P.S."/>
        </authorList>
    </citation>
    <scope>NUCLEOTIDE SEQUENCE [LARGE SCALE GENOMIC DNA]</scope>
    <source>
        <strain evidence="7">F_SG_1</strain>
        <tissue evidence="7">Salivary glands</tissue>
    </source>
</reference>
<protein>
    <recommendedName>
        <fullName evidence="4">PAX-interacting protein 1</fullName>
    </recommendedName>
    <alternativeName>
        <fullName evidence="5">PAX transactivation activation domain-interacting protein</fullName>
    </alternativeName>
</protein>
<keyword evidence="8" id="KW-1185">Reference proteome</keyword>
<dbReference type="InterPro" id="IPR036420">
    <property type="entry name" value="BRCT_dom_sf"/>
</dbReference>
<evidence type="ECO:0000256" key="4">
    <source>
        <dbReference type="ARBA" id="ARBA00023858"/>
    </source>
</evidence>
<dbReference type="AlphaFoldDB" id="A0AAQ4DLK9"/>
<dbReference type="PANTHER" id="PTHR23196:SF1">
    <property type="entry name" value="PAX-INTERACTING PROTEIN 1"/>
    <property type="match status" value="1"/>
</dbReference>